<comment type="caution">
    <text evidence="1">The sequence shown here is derived from an EMBL/GenBank/DDBJ whole genome shotgun (WGS) entry which is preliminary data.</text>
</comment>
<reference evidence="1 2" key="1">
    <citation type="submission" date="2024-02" db="EMBL/GenBank/DDBJ databases">
        <title>De novo assembly and annotation of 12 fungi associated with fruit tree decline syndrome in Ontario, Canada.</title>
        <authorList>
            <person name="Sulman M."/>
            <person name="Ellouze W."/>
            <person name="Ilyukhin E."/>
        </authorList>
    </citation>
    <scope>NUCLEOTIDE SEQUENCE [LARGE SCALE GENOMIC DNA]</scope>
    <source>
        <strain evidence="1 2">M1-105</strain>
    </source>
</reference>
<evidence type="ECO:0000313" key="2">
    <source>
        <dbReference type="Proteomes" id="UP001521116"/>
    </source>
</evidence>
<name>A0ABR3SM79_9PEZI</name>
<dbReference type="Proteomes" id="UP001521116">
    <property type="component" value="Unassembled WGS sequence"/>
</dbReference>
<accession>A0ABR3SM79</accession>
<sequence>MSSYHLLFRGLPQELLDIIFEFALYKPEGITVKQRSDPDDDVLGETIPVDNIKPDTKDLALGLFGASHHISAAAQDIFYRSNVFKLAINPDEGFEWLRRINARQARPLQHVHLTRQAMDQFSAHVDVAPALAAQLRAAPGPLKTLTIDLPDDLVAGARWASADLDIDDLEHDIDADEGLARVLSPGFRAATRALRDGGVAALRLAFPRWYALDTASVSFGSVFVAVGGQLLDHAYAAAVLRRHADMMQRYAAAIVAGEPPAAQAARLRQVAGEKRRLFREGGFVVHRGVRRLWERGTVVEIQRVAEAEKSLRLRRMGRERSGVLRVRA</sequence>
<gene>
    <name evidence="1" type="ORF">SLS56_007937</name>
</gene>
<evidence type="ECO:0000313" key="1">
    <source>
        <dbReference type="EMBL" id="KAL1624317.1"/>
    </source>
</evidence>
<keyword evidence="2" id="KW-1185">Reference proteome</keyword>
<proteinExistence type="predicted"/>
<dbReference type="EMBL" id="JAJVDC020000109">
    <property type="protein sequence ID" value="KAL1624317.1"/>
    <property type="molecule type" value="Genomic_DNA"/>
</dbReference>
<organism evidence="1 2">
    <name type="scientific">Neofusicoccum ribis</name>
    <dbReference type="NCBI Taxonomy" id="45134"/>
    <lineage>
        <taxon>Eukaryota</taxon>
        <taxon>Fungi</taxon>
        <taxon>Dikarya</taxon>
        <taxon>Ascomycota</taxon>
        <taxon>Pezizomycotina</taxon>
        <taxon>Dothideomycetes</taxon>
        <taxon>Dothideomycetes incertae sedis</taxon>
        <taxon>Botryosphaeriales</taxon>
        <taxon>Botryosphaeriaceae</taxon>
        <taxon>Neofusicoccum</taxon>
    </lineage>
</organism>
<protein>
    <submittedName>
        <fullName evidence="1">Uncharacterized protein</fullName>
    </submittedName>
</protein>